<keyword evidence="1" id="KW-0812">Transmembrane</keyword>
<comment type="caution">
    <text evidence="2">The sequence shown here is derived from an EMBL/GenBank/DDBJ whole genome shotgun (WGS) entry which is preliminary data.</text>
</comment>
<gene>
    <name evidence="2" type="ORF">ABA31_28090</name>
</gene>
<dbReference type="EMBL" id="BJUU01000028">
    <property type="protein sequence ID" value="GEK81458.1"/>
    <property type="molecule type" value="Genomic_DNA"/>
</dbReference>
<dbReference type="AlphaFoldDB" id="A0AA87RM14"/>
<proteinExistence type="predicted"/>
<evidence type="ECO:0000256" key="1">
    <source>
        <dbReference type="SAM" id="Phobius"/>
    </source>
</evidence>
<keyword evidence="1" id="KW-0472">Membrane</keyword>
<accession>A0AA87RM14</accession>
<feature type="transmembrane region" description="Helical" evidence="1">
    <location>
        <begin position="32"/>
        <end position="53"/>
    </location>
</feature>
<dbReference type="Proteomes" id="UP000321749">
    <property type="component" value="Unassembled WGS sequence"/>
</dbReference>
<feature type="transmembrane region" description="Helical" evidence="1">
    <location>
        <begin position="7"/>
        <end position="26"/>
    </location>
</feature>
<name>A0AA87RM14_9MICO</name>
<organism evidence="2 3">
    <name type="scientific">Agrococcus baldri</name>
    <dbReference type="NCBI Taxonomy" id="153730"/>
    <lineage>
        <taxon>Bacteria</taxon>
        <taxon>Bacillati</taxon>
        <taxon>Actinomycetota</taxon>
        <taxon>Actinomycetes</taxon>
        <taxon>Micrococcales</taxon>
        <taxon>Microbacteriaceae</taxon>
        <taxon>Agrococcus</taxon>
    </lineage>
</organism>
<feature type="transmembrane region" description="Helical" evidence="1">
    <location>
        <begin position="127"/>
        <end position="152"/>
    </location>
</feature>
<sequence length="154" mass="16849">MVIWRGWGILALFIVLIPLSIGIGFVGPAAGFLVGGIVAGVLLLIAAVGLWFLGQWLNVTRPRQKIDEHLQSQALRYEQLFHEGRFQAAPGMAVATDPRIAKTQADAMLDAERQALRARIPINHSMFWIPLQWWSVVAVLVAFIAIIAGILASS</sequence>
<dbReference type="RefSeq" id="WP_146797065.1">
    <property type="nucleotide sequence ID" value="NZ_BJUU01000028.1"/>
</dbReference>
<keyword evidence="1" id="KW-1133">Transmembrane helix</keyword>
<protein>
    <submittedName>
        <fullName evidence="2">Uncharacterized protein</fullName>
    </submittedName>
</protein>
<evidence type="ECO:0000313" key="3">
    <source>
        <dbReference type="Proteomes" id="UP000321749"/>
    </source>
</evidence>
<reference evidence="2 3" key="1">
    <citation type="submission" date="2019-07" db="EMBL/GenBank/DDBJ databases">
        <title>Whole genome shotgun sequence of Agrococcus baldri NBRC 103055.</title>
        <authorList>
            <person name="Hosoyama A."/>
            <person name="Uohara A."/>
            <person name="Ohji S."/>
            <person name="Ichikawa N."/>
        </authorList>
    </citation>
    <scope>NUCLEOTIDE SEQUENCE [LARGE SCALE GENOMIC DNA]</scope>
    <source>
        <strain evidence="2 3">NBRC 103055</strain>
    </source>
</reference>
<keyword evidence="3" id="KW-1185">Reference proteome</keyword>
<evidence type="ECO:0000313" key="2">
    <source>
        <dbReference type="EMBL" id="GEK81458.1"/>
    </source>
</evidence>